<dbReference type="InterPro" id="IPR012347">
    <property type="entry name" value="Ferritin-like"/>
</dbReference>
<reference evidence="9 10" key="1">
    <citation type="submission" date="2020-04" db="EMBL/GenBank/DDBJ databases">
        <authorList>
            <person name="Alioto T."/>
            <person name="Alioto T."/>
            <person name="Gomez Garrido J."/>
        </authorList>
    </citation>
    <scope>NUCLEOTIDE SEQUENCE [LARGE SCALE GENOMIC DNA]</scope>
</reference>
<dbReference type="PANTHER" id="PTHR11431">
    <property type="entry name" value="FERRITIN"/>
    <property type="match status" value="1"/>
</dbReference>
<evidence type="ECO:0000256" key="3">
    <source>
        <dbReference type="ARBA" id="ARBA00022723"/>
    </source>
</evidence>
<dbReference type="Gene3D" id="1.20.1260.10">
    <property type="match status" value="1"/>
</dbReference>
<feature type="domain" description="Ferritin-like diiron" evidence="8">
    <location>
        <begin position="55"/>
        <end position="209"/>
    </location>
</feature>
<accession>A0A8S1DSE3</accession>
<comment type="caution">
    <text evidence="9">The sequence shown here is derived from an EMBL/GenBank/DDBJ whole genome shotgun (WGS) entry which is preliminary data.</text>
</comment>
<keyword evidence="2 6" id="KW-0409">Iron storage</keyword>
<evidence type="ECO:0000259" key="8">
    <source>
        <dbReference type="PROSITE" id="PS50905"/>
    </source>
</evidence>
<dbReference type="PROSITE" id="PS50905">
    <property type="entry name" value="FERRITIN_LIKE"/>
    <property type="match status" value="1"/>
</dbReference>
<comment type="function">
    <text evidence="6">Stores iron in a soluble, non-toxic, readily available form. Important for iron homeostasis. Iron is taken up in the ferrous form and deposited as ferric hydroxides after oxidation.</text>
</comment>
<dbReference type="Pfam" id="PF00210">
    <property type="entry name" value="Ferritin"/>
    <property type="match status" value="1"/>
</dbReference>
<dbReference type="Proteomes" id="UP000494165">
    <property type="component" value="Unassembled WGS sequence"/>
</dbReference>
<name>A0A8S1DSE3_9INSE</name>
<dbReference type="InterPro" id="IPR009040">
    <property type="entry name" value="Ferritin-like_diiron"/>
</dbReference>
<dbReference type="InterPro" id="IPR008331">
    <property type="entry name" value="Ferritin_DPS_dom"/>
</dbReference>
<evidence type="ECO:0000256" key="6">
    <source>
        <dbReference type="RuleBase" id="RU361145"/>
    </source>
</evidence>
<evidence type="ECO:0000256" key="2">
    <source>
        <dbReference type="ARBA" id="ARBA00022434"/>
    </source>
</evidence>
<dbReference type="InterPro" id="IPR031305">
    <property type="entry name" value="Casein_CS"/>
</dbReference>
<dbReference type="PROSITE" id="PS00306">
    <property type="entry name" value="CASEIN_ALPHA_BETA"/>
    <property type="match status" value="1"/>
</dbReference>
<keyword evidence="5 6" id="KW-0408">Iron</keyword>
<dbReference type="GO" id="GO:0006826">
    <property type="term" value="P:iron ion transport"/>
    <property type="evidence" value="ECO:0007669"/>
    <property type="project" value="InterPro"/>
</dbReference>
<dbReference type="PANTHER" id="PTHR11431:SF51">
    <property type="entry name" value="FERRITIN"/>
    <property type="match status" value="1"/>
</dbReference>
<keyword evidence="10" id="KW-1185">Reference proteome</keyword>
<feature type="chain" id="PRO_5035822369" description="Ferritin" evidence="7">
    <location>
        <begin position="18"/>
        <end position="231"/>
    </location>
</feature>
<keyword evidence="4 7" id="KW-0732">Signal</keyword>
<dbReference type="CDD" id="cd01056">
    <property type="entry name" value="Euk_Ferritin"/>
    <property type="match status" value="1"/>
</dbReference>
<proteinExistence type="inferred from homology"/>
<dbReference type="OrthoDB" id="6363126at2759"/>
<dbReference type="SUPFAM" id="SSF47240">
    <property type="entry name" value="Ferritin-like"/>
    <property type="match status" value="1"/>
</dbReference>
<evidence type="ECO:0000256" key="7">
    <source>
        <dbReference type="SAM" id="SignalP"/>
    </source>
</evidence>
<dbReference type="AlphaFoldDB" id="A0A8S1DSE3"/>
<dbReference type="InterPro" id="IPR009078">
    <property type="entry name" value="Ferritin-like_SF"/>
</dbReference>
<keyword evidence="3 6" id="KW-0479">Metal-binding</keyword>
<dbReference type="GO" id="GO:0008198">
    <property type="term" value="F:ferrous iron binding"/>
    <property type="evidence" value="ECO:0007669"/>
    <property type="project" value="TreeGrafter"/>
</dbReference>
<evidence type="ECO:0000256" key="1">
    <source>
        <dbReference type="ARBA" id="ARBA00007513"/>
    </source>
</evidence>
<organism evidence="9 10">
    <name type="scientific">Cloeon dipterum</name>
    <dbReference type="NCBI Taxonomy" id="197152"/>
    <lineage>
        <taxon>Eukaryota</taxon>
        <taxon>Metazoa</taxon>
        <taxon>Ecdysozoa</taxon>
        <taxon>Arthropoda</taxon>
        <taxon>Hexapoda</taxon>
        <taxon>Insecta</taxon>
        <taxon>Pterygota</taxon>
        <taxon>Palaeoptera</taxon>
        <taxon>Ephemeroptera</taxon>
        <taxon>Pisciforma</taxon>
        <taxon>Baetidae</taxon>
        <taxon>Cloeon</taxon>
    </lineage>
</organism>
<sequence length="231" mass="26065">MKLQVVVIACLVAAAVAAEDSSKDFCFADVDKRCNSLPAKLETENCNAKYGAFLKLKNATESDPVSNFVHANLVNNFQYLMLATHFSNYEKNRPGFEKLYRDLSDEAWNGAIEMIKYTTKRGGRVFFEGRFDSSAIKMVVEQHELGSLAKAVDLQKTLAQEAHKLHRTFSSDELYDPDASSFLENHFLGKHSEAIRVLSGHTHDLKRMILPGKDEVNSLSAFMFDEYLQKL</sequence>
<evidence type="ECO:0000256" key="4">
    <source>
        <dbReference type="ARBA" id="ARBA00022729"/>
    </source>
</evidence>
<dbReference type="GO" id="GO:0006879">
    <property type="term" value="P:intracellular iron ion homeostasis"/>
    <property type="evidence" value="ECO:0007669"/>
    <property type="project" value="UniProtKB-KW"/>
</dbReference>
<evidence type="ECO:0000313" key="9">
    <source>
        <dbReference type="EMBL" id="CAB3383950.1"/>
    </source>
</evidence>
<dbReference type="GO" id="GO:0008199">
    <property type="term" value="F:ferric iron binding"/>
    <property type="evidence" value="ECO:0007669"/>
    <property type="project" value="InterPro"/>
</dbReference>
<protein>
    <recommendedName>
        <fullName evidence="6">Ferritin</fullName>
    </recommendedName>
</protein>
<dbReference type="EMBL" id="CADEPI010000332">
    <property type="protein sequence ID" value="CAB3383950.1"/>
    <property type="molecule type" value="Genomic_DNA"/>
</dbReference>
<evidence type="ECO:0000256" key="5">
    <source>
        <dbReference type="ARBA" id="ARBA00023004"/>
    </source>
</evidence>
<comment type="similarity">
    <text evidence="1 6">Belongs to the ferritin family.</text>
</comment>
<feature type="signal peptide" evidence="7">
    <location>
        <begin position="1"/>
        <end position="17"/>
    </location>
</feature>
<gene>
    <name evidence="9" type="ORF">CLODIP_2_CD02782</name>
</gene>
<dbReference type="InterPro" id="IPR001519">
    <property type="entry name" value="Ferritin"/>
</dbReference>
<evidence type="ECO:0000313" key="10">
    <source>
        <dbReference type="Proteomes" id="UP000494165"/>
    </source>
</evidence>
<dbReference type="GO" id="GO:0005737">
    <property type="term" value="C:cytoplasm"/>
    <property type="evidence" value="ECO:0007669"/>
    <property type="project" value="TreeGrafter"/>
</dbReference>